<dbReference type="InterPro" id="IPR031157">
    <property type="entry name" value="G_TR_CS"/>
</dbReference>
<evidence type="ECO:0000256" key="6">
    <source>
        <dbReference type="ARBA" id="ARBA00022842"/>
    </source>
</evidence>
<dbReference type="SUPFAM" id="SSF50447">
    <property type="entry name" value="Translation proteins"/>
    <property type="match status" value="1"/>
</dbReference>
<dbReference type="Proteomes" id="UP000254101">
    <property type="component" value="Unassembled WGS sequence"/>
</dbReference>
<feature type="binding site" evidence="13">
    <location>
        <begin position="19"/>
        <end position="26"/>
    </location>
    <ligand>
        <name>GTP</name>
        <dbReference type="ChEBI" id="CHEBI:37565"/>
    </ligand>
</feature>
<dbReference type="GO" id="GO:0003746">
    <property type="term" value="F:translation elongation factor activity"/>
    <property type="evidence" value="ECO:0007669"/>
    <property type="project" value="UniProtKB-UniRule"/>
</dbReference>
<dbReference type="EMBL" id="QRBB01000002">
    <property type="protein sequence ID" value="RDS75914.1"/>
    <property type="molecule type" value="Genomic_DNA"/>
</dbReference>
<feature type="binding site" evidence="13">
    <location>
        <begin position="81"/>
        <end position="85"/>
    </location>
    <ligand>
        <name>GTP</name>
        <dbReference type="ChEBI" id="CHEBI:37565"/>
    </ligand>
</feature>
<keyword evidence="13" id="KW-0963">Cytoplasm</keyword>
<comment type="similarity">
    <text evidence="1 13">Belongs to the TRAFAC class translation factor GTPase superfamily. Classic translation factor GTPase family. EF-Tu/EF-1A subfamily.</text>
</comment>
<sequence>MAKEKFERNKPHCNIGTIGHVDHGKTTLTAAITKVMAETYGGQAVDFANIDKAPEERERGITISTAHVEYETDARHYAHVDCPGHADYVKNMITGAAQMDGAILVVNAADGPMPQTREHILLSRQVGVPALVVYLNKVDQVDDEEILELVELEVRELLSAYDFDGDNIPIVKGSALAALEGRDDNIGKDSIIELMKAVDEHIPQPERPVDQAFLMPIEDVFSISGRGTVVTGRVETGVVNVGDEVEIVGIKDTSKTTVTGVEMFRKLLDRGEAGDNIGALIRGVAREDVERGQVLAKPGSVTPHTEFSAEVYVLSKDEGGRHTPFFANYRPQFYFRTTDVTGEVILPEGTEMVMPGDNVTIAVKLIAPIAMDEGLRFAIREGGRTVGSGVVSKITV</sequence>
<dbReference type="InterPro" id="IPR005225">
    <property type="entry name" value="Small_GTP-bd"/>
</dbReference>
<evidence type="ECO:0000313" key="16">
    <source>
        <dbReference type="Proteomes" id="UP000254101"/>
    </source>
</evidence>
<dbReference type="GO" id="GO:0005829">
    <property type="term" value="C:cytosol"/>
    <property type="evidence" value="ECO:0007669"/>
    <property type="project" value="TreeGrafter"/>
</dbReference>
<keyword evidence="16" id="KW-1185">Reference proteome</keyword>
<dbReference type="NCBIfam" id="NF009373">
    <property type="entry name" value="PRK12736.1"/>
    <property type="match status" value="1"/>
</dbReference>
<comment type="subcellular location">
    <subcellularLocation>
        <location evidence="13">Cytoplasm</location>
    </subcellularLocation>
</comment>
<comment type="function">
    <text evidence="13">GTP hydrolase that promotes the GTP-dependent binding of aminoacyl-tRNA to the A-site of ribosomes during protein biosynthesis.</text>
</comment>
<keyword evidence="4 13" id="KW-0251">Elongation factor</keyword>
<comment type="catalytic activity">
    <reaction evidence="13">
        <text>GTP + H2O = GDP + phosphate + H(+)</text>
        <dbReference type="Rhea" id="RHEA:19669"/>
        <dbReference type="ChEBI" id="CHEBI:15377"/>
        <dbReference type="ChEBI" id="CHEBI:15378"/>
        <dbReference type="ChEBI" id="CHEBI:37565"/>
        <dbReference type="ChEBI" id="CHEBI:43474"/>
        <dbReference type="ChEBI" id="CHEBI:58189"/>
        <dbReference type="EC" id="3.6.5.3"/>
    </reaction>
</comment>
<dbReference type="InterPro" id="IPR004541">
    <property type="entry name" value="Transl_elong_EFTu/EF1A_bac/org"/>
</dbReference>
<dbReference type="InterPro" id="IPR009000">
    <property type="entry name" value="Transl_B-barrel_sf"/>
</dbReference>
<dbReference type="GO" id="GO:0000287">
    <property type="term" value="F:magnesium ion binding"/>
    <property type="evidence" value="ECO:0007669"/>
    <property type="project" value="UniProtKB-UniRule"/>
</dbReference>
<dbReference type="GO" id="GO:0005525">
    <property type="term" value="F:GTP binding"/>
    <property type="evidence" value="ECO:0007669"/>
    <property type="project" value="UniProtKB-UniRule"/>
</dbReference>
<dbReference type="NCBIfam" id="NF009372">
    <property type="entry name" value="PRK12735.1"/>
    <property type="match status" value="1"/>
</dbReference>
<dbReference type="FunFam" id="2.40.30.10:FF:000001">
    <property type="entry name" value="Elongation factor Tu"/>
    <property type="match status" value="1"/>
</dbReference>
<keyword evidence="3 13" id="KW-0547">Nucleotide-binding</keyword>
<name>A0A395LKC0_9SPHN</name>
<dbReference type="HAMAP" id="MF_00118_B">
    <property type="entry name" value="EF_Tu_B"/>
    <property type="match status" value="1"/>
</dbReference>
<dbReference type="PRINTS" id="PR00315">
    <property type="entry name" value="ELONGATNFCT"/>
</dbReference>
<dbReference type="GO" id="GO:0003924">
    <property type="term" value="F:GTPase activity"/>
    <property type="evidence" value="ECO:0007669"/>
    <property type="project" value="UniProtKB-UniRule"/>
</dbReference>
<dbReference type="InterPro" id="IPR000795">
    <property type="entry name" value="T_Tr_GTP-bd_dom"/>
</dbReference>
<dbReference type="Pfam" id="PF00009">
    <property type="entry name" value="GTP_EFTU"/>
    <property type="match status" value="1"/>
</dbReference>
<gene>
    <name evidence="13 15" type="primary">tuf</name>
    <name evidence="15" type="ORF">DL238_14650</name>
</gene>
<dbReference type="InterPro" id="IPR041709">
    <property type="entry name" value="EF-Tu_GTP-bd"/>
</dbReference>
<dbReference type="FunFam" id="3.40.50.300:FF:000003">
    <property type="entry name" value="Elongation factor Tu"/>
    <property type="match status" value="1"/>
</dbReference>
<evidence type="ECO:0000256" key="1">
    <source>
        <dbReference type="ARBA" id="ARBA00007249"/>
    </source>
</evidence>
<dbReference type="InterPro" id="IPR004161">
    <property type="entry name" value="EFTu-like_2"/>
</dbReference>
<dbReference type="PANTHER" id="PTHR43721:SF22">
    <property type="entry name" value="ELONGATION FACTOR TU, MITOCHONDRIAL"/>
    <property type="match status" value="1"/>
</dbReference>
<keyword evidence="5 13" id="KW-0378">Hydrolase</keyword>
<feature type="domain" description="Tr-type G" evidence="14">
    <location>
        <begin position="10"/>
        <end position="206"/>
    </location>
</feature>
<evidence type="ECO:0000256" key="8">
    <source>
        <dbReference type="ARBA" id="ARBA00023134"/>
    </source>
</evidence>
<evidence type="ECO:0000259" key="14">
    <source>
        <dbReference type="PROSITE" id="PS51722"/>
    </source>
</evidence>
<keyword evidence="7 13" id="KW-0648">Protein biosynthesis</keyword>
<dbReference type="Pfam" id="PF03143">
    <property type="entry name" value="GTP_EFTU_D3"/>
    <property type="match status" value="1"/>
</dbReference>
<dbReference type="Gene3D" id="2.40.30.10">
    <property type="entry name" value="Translation factors"/>
    <property type="match status" value="2"/>
</dbReference>
<dbReference type="Pfam" id="PF03144">
    <property type="entry name" value="GTP_EFTU_D2"/>
    <property type="match status" value="1"/>
</dbReference>
<dbReference type="SUPFAM" id="SSF50465">
    <property type="entry name" value="EF-Tu/eEF-1alpha/eIF2-gamma C-terminal domain"/>
    <property type="match status" value="1"/>
</dbReference>
<evidence type="ECO:0000313" key="15">
    <source>
        <dbReference type="EMBL" id="RDS75914.1"/>
    </source>
</evidence>
<dbReference type="SUPFAM" id="SSF52540">
    <property type="entry name" value="P-loop containing nucleoside triphosphate hydrolases"/>
    <property type="match status" value="1"/>
</dbReference>
<keyword evidence="8 13" id="KW-0342">GTP-binding</keyword>
<protein>
    <recommendedName>
        <fullName evidence="9 13">Elongation factor Tu</fullName>
        <shortName evidence="13">EF-Tu</shortName>
        <ecNumber evidence="13">3.6.5.3</ecNumber>
    </recommendedName>
</protein>
<evidence type="ECO:0000256" key="4">
    <source>
        <dbReference type="ARBA" id="ARBA00022768"/>
    </source>
</evidence>
<dbReference type="RefSeq" id="WP_115493180.1">
    <property type="nucleotide sequence ID" value="NZ_JACHWW010000002.1"/>
</dbReference>
<evidence type="ECO:0000256" key="3">
    <source>
        <dbReference type="ARBA" id="ARBA00022741"/>
    </source>
</evidence>
<comment type="function">
    <text evidence="10">May play an important regulatory role in cell growth and in the bacterial response to nutrient deprivation.</text>
</comment>
<keyword evidence="2 13" id="KW-0479">Metal-binding</keyword>
<organism evidence="15 16">
    <name type="scientific">Alteriqipengyuania lutimaris</name>
    <dbReference type="NCBI Taxonomy" id="1538146"/>
    <lineage>
        <taxon>Bacteria</taxon>
        <taxon>Pseudomonadati</taxon>
        <taxon>Pseudomonadota</taxon>
        <taxon>Alphaproteobacteria</taxon>
        <taxon>Sphingomonadales</taxon>
        <taxon>Erythrobacteraceae</taxon>
        <taxon>Alteriqipengyuania</taxon>
    </lineage>
</organism>
<feature type="binding site" evidence="13">
    <location>
        <position position="26"/>
    </location>
    <ligand>
        <name>Mg(2+)</name>
        <dbReference type="ChEBI" id="CHEBI:18420"/>
    </ligand>
</feature>
<evidence type="ECO:0000256" key="9">
    <source>
        <dbReference type="ARBA" id="ARBA00029554"/>
    </source>
</evidence>
<evidence type="ECO:0000256" key="5">
    <source>
        <dbReference type="ARBA" id="ARBA00022801"/>
    </source>
</evidence>
<comment type="subunit">
    <text evidence="11">Monomer. Heterotetramer composed of two EF-Ts.EF-Tu dimer complexes.</text>
</comment>
<dbReference type="PROSITE" id="PS00301">
    <property type="entry name" value="G_TR_1"/>
    <property type="match status" value="1"/>
</dbReference>
<evidence type="ECO:0000256" key="13">
    <source>
        <dbReference type="HAMAP-Rule" id="MF_00118"/>
    </source>
</evidence>
<dbReference type="CDD" id="cd01884">
    <property type="entry name" value="EF_Tu"/>
    <property type="match status" value="1"/>
</dbReference>
<dbReference type="InterPro" id="IPR027417">
    <property type="entry name" value="P-loop_NTPase"/>
</dbReference>
<evidence type="ECO:0000256" key="11">
    <source>
        <dbReference type="ARBA" id="ARBA00063778"/>
    </source>
</evidence>
<evidence type="ECO:0000256" key="10">
    <source>
        <dbReference type="ARBA" id="ARBA00058140"/>
    </source>
</evidence>
<feature type="binding site" evidence="13">
    <location>
        <begin position="136"/>
        <end position="139"/>
    </location>
    <ligand>
        <name>GTP</name>
        <dbReference type="ChEBI" id="CHEBI:37565"/>
    </ligand>
</feature>
<dbReference type="InterPro" id="IPR009001">
    <property type="entry name" value="Transl_elong_EF1A/Init_IF2_C"/>
</dbReference>
<evidence type="ECO:0000256" key="12">
    <source>
        <dbReference type="ARBA" id="ARBA00064283"/>
    </source>
</evidence>
<evidence type="ECO:0000256" key="2">
    <source>
        <dbReference type="ARBA" id="ARBA00022723"/>
    </source>
</evidence>
<comment type="caution">
    <text evidence="15">The sequence shown here is derived from an EMBL/GenBank/DDBJ whole genome shotgun (WGS) entry which is preliminary data.</text>
</comment>
<dbReference type="CDD" id="cd03707">
    <property type="entry name" value="EFTU_III"/>
    <property type="match status" value="1"/>
</dbReference>
<dbReference type="InterPro" id="IPR004160">
    <property type="entry name" value="Transl_elong_EFTu/EF1A_C"/>
</dbReference>
<keyword evidence="6 13" id="KW-0460">Magnesium</keyword>
<proteinExistence type="inferred from homology"/>
<comment type="subunit">
    <text evidence="12">(Microbial infection) Upon infection by bacteriophage Qbeta, part of the viral RNA-dependent RNA polymerase complex, the other subunits are the viral replicase catalytic subunit (AC P14647), host ribosomal protein S1 and EF-Ts.</text>
</comment>
<dbReference type="InterPro" id="IPR050055">
    <property type="entry name" value="EF-Tu_GTPase"/>
</dbReference>
<dbReference type="PANTHER" id="PTHR43721">
    <property type="entry name" value="ELONGATION FACTOR TU-RELATED"/>
    <property type="match status" value="1"/>
</dbReference>
<dbReference type="AlphaFoldDB" id="A0A395LKC0"/>
<dbReference type="OrthoDB" id="9804504at2"/>
<reference evidence="15 16" key="1">
    <citation type="submission" date="2018-07" db="EMBL/GenBank/DDBJ databases">
        <title>Erythrobacter nanhaiensis sp. nov., a novel member of the genus Erythrobacter isolated from the South China Sea.</title>
        <authorList>
            <person name="Chen X."/>
            <person name="Liu J."/>
        </authorList>
    </citation>
    <scope>NUCLEOTIDE SEQUENCE [LARGE SCALE GENOMIC DNA]</scope>
    <source>
        <strain evidence="15 16">S-5</strain>
    </source>
</reference>
<dbReference type="NCBIfam" id="TIGR00485">
    <property type="entry name" value="EF-Tu"/>
    <property type="match status" value="1"/>
</dbReference>
<dbReference type="NCBIfam" id="NF000766">
    <property type="entry name" value="PRK00049.1"/>
    <property type="match status" value="1"/>
</dbReference>
<dbReference type="InterPro" id="IPR033720">
    <property type="entry name" value="EFTU_2"/>
</dbReference>
<evidence type="ECO:0000256" key="7">
    <source>
        <dbReference type="ARBA" id="ARBA00022917"/>
    </source>
</evidence>
<dbReference type="EC" id="3.6.5.3" evidence="13"/>
<accession>A0A395LKC0</accession>
<dbReference type="NCBIfam" id="TIGR00231">
    <property type="entry name" value="small_GTP"/>
    <property type="match status" value="1"/>
</dbReference>
<dbReference type="Gene3D" id="3.40.50.300">
    <property type="entry name" value="P-loop containing nucleotide triphosphate hydrolases"/>
    <property type="match status" value="1"/>
</dbReference>
<dbReference type="CDD" id="cd03697">
    <property type="entry name" value="EFTU_II"/>
    <property type="match status" value="1"/>
</dbReference>
<dbReference type="PROSITE" id="PS51722">
    <property type="entry name" value="G_TR_2"/>
    <property type="match status" value="1"/>
</dbReference>